<feature type="non-terminal residue" evidence="1">
    <location>
        <position position="1"/>
    </location>
</feature>
<comment type="caution">
    <text evidence="1">The sequence shown here is derived from an EMBL/GenBank/DDBJ whole genome shotgun (WGS) entry which is preliminary data.</text>
</comment>
<proteinExistence type="predicted"/>
<dbReference type="EMBL" id="BARU01009213">
    <property type="protein sequence ID" value="GAH34025.1"/>
    <property type="molecule type" value="Genomic_DNA"/>
</dbReference>
<organism evidence="1">
    <name type="scientific">marine sediment metagenome</name>
    <dbReference type="NCBI Taxonomy" id="412755"/>
    <lineage>
        <taxon>unclassified sequences</taxon>
        <taxon>metagenomes</taxon>
        <taxon>ecological metagenomes</taxon>
    </lineage>
</organism>
<reference evidence="1" key="1">
    <citation type="journal article" date="2014" name="Front. Microbiol.">
        <title>High frequency of phylogenetically diverse reductive dehalogenase-homologous genes in deep subseafloor sedimentary metagenomes.</title>
        <authorList>
            <person name="Kawai M."/>
            <person name="Futagami T."/>
            <person name="Toyoda A."/>
            <person name="Takaki Y."/>
            <person name="Nishi S."/>
            <person name="Hori S."/>
            <person name="Arai W."/>
            <person name="Tsubouchi T."/>
            <person name="Morono Y."/>
            <person name="Uchiyama I."/>
            <person name="Ito T."/>
            <person name="Fujiyama A."/>
            <person name="Inagaki F."/>
            <person name="Takami H."/>
        </authorList>
    </citation>
    <scope>NUCLEOTIDE SEQUENCE</scope>
    <source>
        <strain evidence="1">Expedition CK06-06</strain>
    </source>
</reference>
<accession>X1FNF2</accession>
<sequence length="206" mass="23575">NKNLNAYIESEKGKPQGEKGDIDFNYISCFNVRPDPLAKNPSEWRWFDEGKELPASAVEAEFGLAPKTLPQETIKTTNMDVFDVEPEKSKEGTVVRIEHWEKKSKDRPKGRFMVVTSSGWLLWDKDSPAADGEIPYFKLPGIMPILNSQFDDSAVRLAQPAQRKLNRYGSMVDESIEDYRIKCMIPDYSLSPFFFDLLLLFQGRLS</sequence>
<gene>
    <name evidence="1" type="ORF">S03H2_17820</name>
</gene>
<evidence type="ECO:0000313" key="1">
    <source>
        <dbReference type="EMBL" id="GAH34025.1"/>
    </source>
</evidence>
<name>X1FNF2_9ZZZZ</name>
<protein>
    <submittedName>
        <fullName evidence="1">Uncharacterized protein</fullName>
    </submittedName>
</protein>
<dbReference type="AlphaFoldDB" id="X1FNF2"/>